<name>A0A564Y819_HYMDI</name>
<accession>A0A564Y819</accession>
<proteinExistence type="predicted"/>
<protein>
    <submittedName>
        <fullName evidence="2">Uncharacterized protein</fullName>
    </submittedName>
</protein>
<organism evidence="2 3">
    <name type="scientific">Hymenolepis diminuta</name>
    <name type="common">Rat tapeworm</name>
    <dbReference type="NCBI Taxonomy" id="6216"/>
    <lineage>
        <taxon>Eukaryota</taxon>
        <taxon>Metazoa</taxon>
        <taxon>Spiralia</taxon>
        <taxon>Lophotrochozoa</taxon>
        <taxon>Platyhelminthes</taxon>
        <taxon>Cestoda</taxon>
        <taxon>Eucestoda</taxon>
        <taxon>Cyclophyllidea</taxon>
        <taxon>Hymenolepididae</taxon>
        <taxon>Hymenolepis</taxon>
    </lineage>
</organism>
<sequence>MKQKENSQKDLQERVPKMSRKKRQRRKQHLELVSATVNELKPELKVNRVKKSERGDILLKKIACSNYCWS</sequence>
<keyword evidence="3" id="KW-1185">Reference proteome</keyword>
<feature type="compositionally biased region" description="Basic and acidic residues" evidence="1">
    <location>
        <begin position="1"/>
        <end position="16"/>
    </location>
</feature>
<evidence type="ECO:0000256" key="1">
    <source>
        <dbReference type="SAM" id="MobiDB-lite"/>
    </source>
</evidence>
<evidence type="ECO:0000313" key="3">
    <source>
        <dbReference type="Proteomes" id="UP000321570"/>
    </source>
</evidence>
<dbReference type="Proteomes" id="UP000321570">
    <property type="component" value="Unassembled WGS sequence"/>
</dbReference>
<feature type="region of interest" description="Disordered" evidence="1">
    <location>
        <begin position="1"/>
        <end position="29"/>
    </location>
</feature>
<feature type="compositionally biased region" description="Basic residues" evidence="1">
    <location>
        <begin position="17"/>
        <end position="28"/>
    </location>
</feature>
<reference evidence="2 3" key="1">
    <citation type="submission" date="2019-07" db="EMBL/GenBank/DDBJ databases">
        <authorList>
            <person name="Jastrzebski P J."/>
            <person name="Paukszto L."/>
            <person name="Jastrzebski P J."/>
        </authorList>
    </citation>
    <scope>NUCLEOTIDE SEQUENCE [LARGE SCALE GENOMIC DNA]</scope>
    <source>
        <strain evidence="2 3">WMS-il1</strain>
    </source>
</reference>
<dbReference type="EMBL" id="CABIJS010000111">
    <property type="protein sequence ID" value="VUZ43412.1"/>
    <property type="molecule type" value="Genomic_DNA"/>
</dbReference>
<gene>
    <name evidence="2" type="ORF">WMSIL1_LOCUS3768</name>
</gene>
<evidence type="ECO:0000313" key="2">
    <source>
        <dbReference type="EMBL" id="VUZ43412.1"/>
    </source>
</evidence>
<dbReference type="AlphaFoldDB" id="A0A564Y819"/>